<feature type="compositionally biased region" description="Basic and acidic residues" evidence="8">
    <location>
        <begin position="990"/>
        <end position="1009"/>
    </location>
</feature>
<evidence type="ECO:0000256" key="8">
    <source>
        <dbReference type="SAM" id="MobiDB-lite"/>
    </source>
</evidence>
<keyword evidence="5" id="KW-0611">Plant defense</keyword>
<dbReference type="Pfam" id="PF18052">
    <property type="entry name" value="Rx_N"/>
    <property type="match status" value="1"/>
</dbReference>
<dbReference type="GO" id="GO:0005524">
    <property type="term" value="F:ATP binding"/>
    <property type="evidence" value="ECO:0007669"/>
    <property type="project" value="UniProtKB-KW"/>
</dbReference>
<feature type="domain" description="NB-ARC" evidence="9">
    <location>
        <begin position="174"/>
        <end position="344"/>
    </location>
</feature>
<dbReference type="InterPro" id="IPR042197">
    <property type="entry name" value="Apaf_helical"/>
</dbReference>
<accession>A0A8T0VMK2</accession>
<dbReference type="InterPro" id="IPR055414">
    <property type="entry name" value="LRR_R13L4/SHOC2-like"/>
</dbReference>
<dbReference type="SMART" id="SM00369">
    <property type="entry name" value="LRR_TYP"/>
    <property type="match status" value="4"/>
</dbReference>
<reference evidence="13" key="1">
    <citation type="submission" date="2020-05" db="EMBL/GenBank/DDBJ databases">
        <title>WGS assembly of Panicum virgatum.</title>
        <authorList>
            <person name="Lovell J.T."/>
            <person name="Jenkins J."/>
            <person name="Shu S."/>
            <person name="Juenger T.E."/>
            <person name="Schmutz J."/>
        </authorList>
    </citation>
    <scope>NUCLEOTIDE SEQUENCE</scope>
    <source>
        <strain evidence="13">AP13</strain>
    </source>
</reference>
<feature type="region of interest" description="Disordered" evidence="8">
    <location>
        <begin position="874"/>
        <end position="907"/>
    </location>
</feature>
<dbReference type="Pfam" id="PF00560">
    <property type="entry name" value="LRR_1"/>
    <property type="match status" value="1"/>
</dbReference>
<evidence type="ECO:0000256" key="3">
    <source>
        <dbReference type="ARBA" id="ARBA00022737"/>
    </source>
</evidence>
<keyword evidence="6" id="KW-0067">ATP-binding</keyword>
<dbReference type="InterPro" id="IPR036388">
    <property type="entry name" value="WH-like_DNA-bd_sf"/>
</dbReference>
<dbReference type="OrthoDB" id="660555at2759"/>
<evidence type="ECO:0000259" key="9">
    <source>
        <dbReference type="Pfam" id="PF00931"/>
    </source>
</evidence>
<dbReference type="Pfam" id="PF23559">
    <property type="entry name" value="WHD_DRP"/>
    <property type="match status" value="1"/>
</dbReference>
<evidence type="ECO:0000256" key="4">
    <source>
        <dbReference type="ARBA" id="ARBA00022741"/>
    </source>
</evidence>
<dbReference type="SUPFAM" id="SSF52540">
    <property type="entry name" value="P-loop containing nucleoside triphosphate hydrolases"/>
    <property type="match status" value="1"/>
</dbReference>
<keyword evidence="3" id="KW-0677">Repeat</keyword>
<sequence length="1059" mass="119084">MVGPEMLVAAAVNQVARKINEVIGVAQGEVKLCCSFSDDLESIKDTMVYLEGLLKNAENNSFGSERANLRHWLGQIKCLAYDIEDIVDGYYSSKEQYEGSSYAQKGSMLCSLSNPMLSKVGMVYKMKSKRELLQTRQHLPTQYHFISHINSVVNFDEKQTTSYRNNDIQIVGREQELGRIMSMLMQINVKELTIISIVGPVGLGKTSLAQLIFNDTRAETFRFRIWVHVSMGNINLERIGRDIVLQTTERIEGSMQMQSIKNAVQDILNRYSCLIVLDSLWGKDEEVNELKQMLLTGRKTESKIIVTTHSSKVAELISTVPPYKLSVLSEDDCSSILSQRAMTGHSDPLFREYGEEIVRRCKGIPLVANFLGSVVNAQRHRREIWKAAKDNDMWKIEEDYPENKILPVFPSFKIIYYNMPHELRLCFVYCSIFPKGYVIDKKKLIQQWIALDMIESKHGTLPLDVTAEKYIEELKDIYFLQINGGISNNSDEMLCMDNLAHDLARSVSGEDILVILDAKNERCNRNYDYRYAQVCASSLQSIGSKAWPSKARSLIFKTSGAELQHVSEVLSVNKYLRVLDLSGCSVKELPAPVFQLKQLRYLDASTLPITDLPPQISGFHKLQTLDLSETELTELPAFIGNLKTLKYLNLHGCQKLQQLNNLDLLHELQYLNLSCCPEVRRFPASLESLRKLRFLNLSECSKLPTLPDELLQSFSSFSSIVDLDLSGFEFRMLPDFFGNICSLQFLNLSKCSKLELLPQSFGQLAYLKGLNLSFCSDLKLPESFKYLTSLQFLNLSHCPSVEYLPSSFDRLRNLEYLNLSQCVGLKALPKSLSNHKKLQIEVLGCQDCVVQSCSLSFGSSQSHQWSQQVEEVGTSSAISDITPEEPANRDKEEGISASDVDEVDYPRNNMKQKSTFAYHNGQKSEEPEFINKPNSNGEIVQVFPGQQFSSSPSRLSSIASSSSAVFVSGSSSDVSIADHPLSNDETSGLHPEKKCKEPQVPAEDGRISEQDDDEASSSHMPSRRHEVAPAKRSIDNHIADCSGEHHFTAQCNGSNQGVV</sequence>
<dbReference type="Pfam" id="PF00931">
    <property type="entry name" value="NB-ARC"/>
    <property type="match status" value="1"/>
</dbReference>
<dbReference type="GO" id="GO:0042742">
    <property type="term" value="P:defense response to bacterium"/>
    <property type="evidence" value="ECO:0007669"/>
    <property type="project" value="UniProtKB-ARBA"/>
</dbReference>
<evidence type="ECO:0000256" key="5">
    <source>
        <dbReference type="ARBA" id="ARBA00022821"/>
    </source>
</evidence>
<dbReference type="Gene3D" id="1.10.8.430">
    <property type="entry name" value="Helical domain of apoptotic protease-activating factors"/>
    <property type="match status" value="1"/>
</dbReference>
<dbReference type="Gene3D" id="1.20.5.4130">
    <property type="match status" value="1"/>
</dbReference>
<dbReference type="InterPro" id="IPR027417">
    <property type="entry name" value="P-loop_NTPase"/>
</dbReference>
<dbReference type="GO" id="GO:0009626">
    <property type="term" value="P:plant-type hypersensitive response"/>
    <property type="evidence" value="ECO:0007669"/>
    <property type="project" value="UniProtKB-ARBA"/>
</dbReference>
<dbReference type="InterPro" id="IPR003591">
    <property type="entry name" value="Leu-rich_rpt_typical-subtyp"/>
</dbReference>
<dbReference type="PANTHER" id="PTHR36766:SF62">
    <property type="entry name" value="AAA+ ATPASE DOMAIN-CONTAINING PROTEIN"/>
    <property type="match status" value="1"/>
</dbReference>
<organism evidence="13 14">
    <name type="scientific">Panicum virgatum</name>
    <name type="common">Blackwell switchgrass</name>
    <dbReference type="NCBI Taxonomy" id="38727"/>
    <lineage>
        <taxon>Eukaryota</taxon>
        <taxon>Viridiplantae</taxon>
        <taxon>Streptophyta</taxon>
        <taxon>Embryophyta</taxon>
        <taxon>Tracheophyta</taxon>
        <taxon>Spermatophyta</taxon>
        <taxon>Magnoliopsida</taxon>
        <taxon>Liliopsida</taxon>
        <taxon>Poales</taxon>
        <taxon>Poaceae</taxon>
        <taxon>PACMAD clade</taxon>
        <taxon>Panicoideae</taxon>
        <taxon>Panicodae</taxon>
        <taxon>Paniceae</taxon>
        <taxon>Panicinae</taxon>
        <taxon>Panicum</taxon>
        <taxon>Panicum sect. Hiantes</taxon>
    </lineage>
</organism>
<keyword evidence="4" id="KW-0547">Nucleotide-binding</keyword>
<feature type="compositionally biased region" description="Basic and acidic residues" evidence="8">
    <location>
        <begin position="1023"/>
        <end position="1037"/>
    </location>
</feature>
<evidence type="ECO:0000313" key="14">
    <source>
        <dbReference type="Proteomes" id="UP000823388"/>
    </source>
</evidence>
<dbReference type="FunFam" id="1.10.10.10:FF:000322">
    <property type="entry name" value="Probable disease resistance protein At1g63360"/>
    <property type="match status" value="1"/>
</dbReference>
<dbReference type="InterPro" id="IPR002182">
    <property type="entry name" value="NB-ARC"/>
</dbReference>
<feature type="domain" description="Disease resistance R13L4/SHOC-2-like LRR" evidence="12">
    <location>
        <begin position="551"/>
        <end position="759"/>
    </location>
</feature>
<protein>
    <submittedName>
        <fullName evidence="13">Uncharacterized protein</fullName>
    </submittedName>
</protein>
<evidence type="ECO:0000256" key="2">
    <source>
        <dbReference type="ARBA" id="ARBA00022614"/>
    </source>
</evidence>
<dbReference type="AlphaFoldDB" id="A0A8T0VMK2"/>
<comment type="similarity">
    <text evidence="1">Belongs to the disease resistance NB-LRR family.</text>
</comment>
<dbReference type="Gene3D" id="3.80.10.10">
    <property type="entry name" value="Ribonuclease Inhibitor"/>
    <property type="match status" value="2"/>
</dbReference>
<dbReference type="Pfam" id="PF23598">
    <property type="entry name" value="LRR_14"/>
    <property type="match status" value="1"/>
</dbReference>
<dbReference type="EMBL" id="CM029040">
    <property type="protein sequence ID" value="KAG2634494.1"/>
    <property type="molecule type" value="Genomic_DNA"/>
</dbReference>
<evidence type="ECO:0000259" key="11">
    <source>
        <dbReference type="Pfam" id="PF23559"/>
    </source>
</evidence>
<dbReference type="PRINTS" id="PR00364">
    <property type="entry name" value="DISEASERSIST"/>
</dbReference>
<feature type="domain" description="Disease resistance N-terminal" evidence="10">
    <location>
        <begin position="25"/>
        <end position="96"/>
    </location>
</feature>
<gene>
    <name evidence="13" type="ORF">PVAP13_2NG119100</name>
</gene>
<feature type="region of interest" description="Disordered" evidence="8">
    <location>
        <begin position="972"/>
        <end position="1037"/>
    </location>
</feature>
<evidence type="ECO:0000259" key="12">
    <source>
        <dbReference type="Pfam" id="PF23598"/>
    </source>
</evidence>
<keyword evidence="7" id="KW-0175">Coiled coil</keyword>
<dbReference type="SUPFAM" id="SSF52058">
    <property type="entry name" value="L domain-like"/>
    <property type="match status" value="1"/>
</dbReference>
<keyword evidence="2" id="KW-0433">Leucine-rich repeat</keyword>
<dbReference type="InterPro" id="IPR058922">
    <property type="entry name" value="WHD_DRP"/>
</dbReference>
<proteinExistence type="inferred from homology"/>
<keyword evidence="14" id="KW-1185">Reference proteome</keyword>
<name>A0A8T0VMK2_PANVG</name>
<evidence type="ECO:0000256" key="7">
    <source>
        <dbReference type="ARBA" id="ARBA00023054"/>
    </source>
</evidence>
<evidence type="ECO:0000259" key="10">
    <source>
        <dbReference type="Pfam" id="PF18052"/>
    </source>
</evidence>
<comment type="caution">
    <text evidence="13">The sequence shown here is derived from an EMBL/GenBank/DDBJ whole genome shotgun (WGS) entry which is preliminary data.</text>
</comment>
<dbReference type="PANTHER" id="PTHR36766">
    <property type="entry name" value="PLANT BROAD-SPECTRUM MILDEW RESISTANCE PROTEIN RPW8"/>
    <property type="match status" value="1"/>
</dbReference>
<dbReference type="GO" id="GO:0043531">
    <property type="term" value="F:ADP binding"/>
    <property type="evidence" value="ECO:0007669"/>
    <property type="project" value="InterPro"/>
</dbReference>
<dbReference type="InterPro" id="IPR041118">
    <property type="entry name" value="Rx_N"/>
</dbReference>
<dbReference type="Proteomes" id="UP000823388">
    <property type="component" value="Chromosome 2N"/>
</dbReference>
<dbReference type="InterPro" id="IPR032675">
    <property type="entry name" value="LRR_dom_sf"/>
</dbReference>
<evidence type="ECO:0000256" key="6">
    <source>
        <dbReference type="ARBA" id="ARBA00022840"/>
    </source>
</evidence>
<dbReference type="InterPro" id="IPR001611">
    <property type="entry name" value="Leu-rich_rpt"/>
</dbReference>
<feature type="region of interest" description="Disordered" evidence="8">
    <location>
        <begin position="918"/>
        <end position="937"/>
    </location>
</feature>
<evidence type="ECO:0000313" key="13">
    <source>
        <dbReference type="EMBL" id="KAG2634494.1"/>
    </source>
</evidence>
<dbReference type="Gene3D" id="3.40.50.300">
    <property type="entry name" value="P-loop containing nucleotide triphosphate hydrolases"/>
    <property type="match status" value="1"/>
</dbReference>
<dbReference type="GO" id="GO:0002758">
    <property type="term" value="P:innate immune response-activating signaling pathway"/>
    <property type="evidence" value="ECO:0007669"/>
    <property type="project" value="UniProtKB-ARBA"/>
</dbReference>
<evidence type="ECO:0000256" key="1">
    <source>
        <dbReference type="ARBA" id="ARBA00008894"/>
    </source>
</evidence>
<dbReference type="Gene3D" id="1.10.10.10">
    <property type="entry name" value="Winged helix-like DNA-binding domain superfamily/Winged helix DNA-binding domain"/>
    <property type="match status" value="1"/>
</dbReference>
<feature type="domain" description="Disease resistance protein winged helix" evidence="11">
    <location>
        <begin position="432"/>
        <end position="504"/>
    </location>
</feature>